<comment type="similarity">
    <text evidence="1">Belongs to the RecJ family.</text>
</comment>
<feature type="domain" description="DDH" evidence="6">
    <location>
        <begin position="83"/>
        <end position="226"/>
    </location>
</feature>
<evidence type="ECO:0000256" key="2">
    <source>
        <dbReference type="ARBA" id="ARBA00019841"/>
    </source>
</evidence>
<organism evidence="10 11">
    <name type="scientific">Ornithinibacillus halophilus</name>
    <dbReference type="NCBI Taxonomy" id="930117"/>
    <lineage>
        <taxon>Bacteria</taxon>
        <taxon>Bacillati</taxon>
        <taxon>Bacillota</taxon>
        <taxon>Bacilli</taxon>
        <taxon>Bacillales</taxon>
        <taxon>Bacillaceae</taxon>
        <taxon>Ornithinibacillus</taxon>
    </lineage>
</organism>
<name>A0A1M5DGZ4_9BACI</name>
<sequence length="779" mass="88353">MLPSKSKWNYSNIPNDDSIQWTKEEDSLSPVIKELLVQRGIKSSEEAHEFLTPSIDRLHDPKNIHGIDIACERVHQAIQNEEKILIFGDYDADGVSSTTVLLKALQELGANCDFYIPNRFTEGYGPNELAFKNAHENGFRLIITVDTGIASVHEANVAKELGIDLIITDHHEPQEELPDALAVIHPKCSPDYPFKELAGVGVAFKFAQELLGYFPEQLLDLVAIGTIADLVPLVDENRILAYYGLKKLTNTNRQGLKALMELSRIEGKVTEESVGFSIGPRLNAVGRLQDADLAVQLLITDDKEEAKYLAEEVDALNQERQDIVKSIVDEVDNMIHVDDNQGVIVVSKAGWNEGVLGIVASRLVRKYDRPAIVLAINEETNTAKGSARSIPAFDLFQNCMKVRELFTHFGGHSQAAGMTLPLDNVETLQDKLNQIIFEQLSVEDFKQEVEVSKTLGLPEVNEALIEEINQLAPFGMANPKPVFHLSNIPSDVRQLGNGKNHLKLQFKQDSYMLEGIGFGFGYIYPLISPKTPVSIVGELSINEWNGYRKPQIVIQDVKIDEWQLFDHRGKKNIEISTYFDYHSSHVVLVDKVPDNVEEFPSHVSFVTYDDAVDSINSSEVLYVMDLPKNLDMFKRIVQKVNPENIHVSFQVENSTYLSSMPSREDFKWFYALIWKQQELDLKQQLNRLMQTKNWSKDAIIFMSKVFFELDFVMIDNGIIKVKKSPVKKDLQESKLYQERLNQSHIEKVLYYSTYNELRNWFLDALGRKSALKEEVVHGL</sequence>
<dbReference type="InterPro" id="IPR004610">
    <property type="entry name" value="RecJ"/>
</dbReference>
<dbReference type="GO" id="GO:0008409">
    <property type="term" value="F:5'-3' exonuclease activity"/>
    <property type="evidence" value="ECO:0007669"/>
    <property type="project" value="InterPro"/>
</dbReference>
<evidence type="ECO:0000256" key="5">
    <source>
        <dbReference type="ARBA" id="ARBA00022839"/>
    </source>
</evidence>
<dbReference type="Pfam" id="PF02272">
    <property type="entry name" value="DHHA1"/>
    <property type="match status" value="1"/>
</dbReference>
<dbReference type="SUPFAM" id="SSF64182">
    <property type="entry name" value="DHH phosphoesterases"/>
    <property type="match status" value="1"/>
</dbReference>
<dbReference type="InterPro" id="IPR018779">
    <property type="entry name" value="RecJ_C"/>
</dbReference>
<dbReference type="PANTHER" id="PTHR30255">
    <property type="entry name" value="SINGLE-STRANDED-DNA-SPECIFIC EXONUCLEASE RECJ"/>
    <property type="match status" value="1"/>
</dbReference>
<feature type="domain" description="RecJ OB" evidence="9">
    <location>
        <begin position="455"/>
        <end position="556"/>
    </location>
</feature>
<keyword evidence="11" id="KW-1185">Reference proteome</keyword>
<dbReference type="Pfam" id="PF01368">
    <property type="entry name" value="DHH"/>
    <property type="match status" value="1"/>
</dbReference>
<keyword evidence="3" id="KW-0540">Nuclease</keyword>
<dbReference type="GO" id="GO:0006310">
    <property type="term" value="P:DNA recombination"/>
    <property type="evidence" value="ECO:0007669"/>
    <property type="project" value="InterPro"/>
</dbReference>
<dbReference type="GO" id="GO:0006281">
    <property type="term" value="P:DNA repair"/>
    <property type="evidence" value="ECO:0007669"/>
    <property type="project" value="InterPro"/>
</dbReference>
<dbReference type="InterPro" id="IPR003156">
    <property type="entry name" value="DHHA1_dom"/>
</dbReference>
<dbReference type="PANTHER" id="PTHR30255:SF2">
    <property type="entry name" value="SINGLE-STRANDED-DNA-SPECIFIC EXONUCLEASE RECJ"/>
    <property type="match status" value="1"/>
</dbReference>
<dbReference type="STRING" id="930117.SAMN05216225_100253"/>
<feature type="domain" description="Single-stranded-DNA-specific exonuclease RecJ C-terminal" evidence="8">
    <location>
        <begin position="563"/>
        <end position="761"/>
    </location>
</feature>
<keyword evidence="5 10" id="KW-0269">Exonuclease</keyword>
<reference evidence="10 11" key="1">
    <citation type="submission" date="2016-11" db="EMBL/GenBank/DDBJ databases">
        <authorList>
            <person name="Jaros S."/>
            <person name="Januszkiewicz K."/>
            <person name="Wedrychowicz H."/>
        </authorList>
    </citation>
    <scope>NUCLEOTIDE SEQUENCE [LARGE SCALE GENOMIC DNA]</scope>
    <source>
        <strain evidence="10 11">IBRC-M 10683</strain>
    </source>
</reference>
<dbReference type="OrthoDB" id="9809852at2"/>
<dbReference type="Gene3D" id="3.90.1640.30">
    <property type="match status" value="1"/>
</dbReference>
<dbReference type="EMBL" id="FQVW01000002">
    <property type="protein sequence ID" value="SHF66186.1"/>
    <property type="molecule type" value="Genomic_DNA"/>
</dbReference>
<evidence type="ECO:0000259" key="6">
    <source>
        <dbReference type="Pfam" id="PF01368"/>
    </source>
</evidence>
<protein>
    <recommendedName>
        <fullName evidence="2">Single-stranded-DNA-specific exonuclease RecJ</fullName>
    </recommendedName>
</protein>
<feature type="domain" description="DHHA1" evidence="7">
    <location>
        <begin position="341"/>
        <end position="436"/>
    </location>
</feature>
<gene>
    <name evidence="10" type="ORF">SAMN05216225_100253</name>
</gene>
<dbReference type="Proteomes" id="UP000183988">
    <property type="component" value="Unassembled WGS sequence"/>
</dbReference>
<dbReference type="Pfam" id="PF17768">
    <property type="entry name" value="RecJ_OB"/>
    <property type="match status" value="1"/>
</dbReference>
<accession>A0A1M5DGZ4</accession>
<evidence type="ECO:0000256" key="1">
    <source>
        <dbReference type="ARBA" id="ARBA00005915"/>
    </source>
</evidence>
<dbReference type="Pfam" id="PF10141">
    <property type="entry name" value="ssDNA-exonuc_C"/>
    <property type="match status" value="1"/>
</dbReference>
<evidence type="ECO:0000259" key="8">
    <source>
        <dbReference type="Pfam" id="PF10141"/>
    </source>
</evidence>
<keyword evidence="4" id="KW-0378">Hydrolase</keyword>
<evidence type="ECO:0000256" key="4">
    <source>
        <dbReference type="ARBA" id="ARBA00022801"/>
    </source>
</evidence>
<evidence type="ECO:0000259" key="7">
    <source>
        <dbReference type="Pfam" id="PF02272"/>
    </source>
</evidence>
<dbReference type="InterPro" id="IPR041122">
    <property type="entry name" value="RecJ_OB"/>
</dbReference>
<evidence type="ECO:0000259" key="9">
    <source>
        <dbReference type="Pfam" id="PF17768"/>
    </source>
</evidence>
<dbReference type="GO" id="GO:0003676">
    <property type="term" value="F:nucleic acid binding"/>
    <property type="evidence" value="ECO:0007669"/>
    <property type="project" value="InterPro"/>
</dbReference>
<dbReference type="InterPro" id="IPR001667">
    <property type="entry name" value="DDH_dom"/>
</dbReference>
<proteinExistence type="inferred from homology"/>
<evidence type="ECO:0000313" key="10">
    <source>
        <dbReference type="EMBL" id="SHF66186.1"/>
    </source>
</evidence>
<dbReference type="InterPro" id="IPR051673">
    <property type="entry name" value="SSDNA_exonuclease_RecJ"/>
</dbReference>
<dbReference type="NCBIfam" id="TIGR00644">
    <property type="entry name" value="recJ"/>
    <property type="match status" value="1"/>
</dbReference>
<dbReference type="RefSeq" id="WP_072887780.1">
    <property type="nucleotide sequence ID" value="NZ_FQVW01000002.1"/>
</dbReference>
<evidence type="ECO:0000256" key="3">
    <source>
        <dbReference type="ARBA" id="ARBA00022722"/>
    </source>
</evidence>
<dbReference type="Gene3D" id="3.10.310.30">
    <property type="match status" value="1"/>
</dbReference>
<dbReference type="InterPro" id="IPR038763">
    <property type="entry name" value="DHH_sf"/>
</dbReference>
<dbReference type="AlphaFoldDB" id="A0A1M5DGZ4"/>
<evidence type="ECO:0000313" key="11">
    <source>
        <dbReference type="Proteomes" id="UP000183988"/>
    </source>
</evidence>